<dbReference type="EMBL" id="SSOP01000040">
    <property type="protein sequence ID" value="KAB5593331.1"/>
    <property type="molecule type" value="Genomic_DNA"/>
</dbReference>
<gene>
    <name evidence="10" type="ORF">CTheo_3249</name>
</gene>
<feature type="domain" description="Putative ER transporter 6TM N-terminal" evidence="8">
    <location>
        <begin position="54"/>
        <end position="470"/>
    </location>
</feature>
<feature type="transmembrane region" description="Helical" evidence="6">
    <location>
        <begin position="115"/>
        <end position="142"/>
    </location>
</feature>
<feature type="transmembrane region" description="Helical" evidence="6">
    <location>
        <begin position="716"/>
        <end position="734"/>
    </location>
</feature>
<evidence type="ECO:0000256" key="5">
    <source>
        <dbReference type="SAM" id="MobiDB-lite"/>
    </source>
</evidence>
<feature type="transmembrane region" description="Helical" evidence="6">
    <location>
        <begin position="684"/>
        <end position="704"/>
    </location>
</feature>
<evidence type="ECO:0000256" key="4">
    <source>
        <dbReference type="ARBA" id="ARBA00023136"/>
    </source>
</evidence>
<evidence type="ECO:0000256" key="6">
    <source>
        <dbReference type="SAM" id="Phobius"/>
    </source>
</evidence>
<feature type="compositionally biased region" description="Polar residues" evidence="5">
    <location>
        <begin position="35"/>
        <end position="45"/>
    </location>
</feature>
<dbReference type="Pfam" id="PF10334">
    <property type="entry name" value="BRE4"/>
    <property type="match status" value="1"/>
</dbReference>
<name>A0A5N5QP78_9AGAM</name>
<evidence type="ECO:0000259" key="8">
    <source>
        <dbReference type="Pfam" id="PF10337"/>
    </source>
</evidence>
<evidence type="ECO:0000259" key="9">
    <source>
        <dbReference type="Pfam" id="PF13515"/>
    </source>
</evidence>
<feature type="transmembrane region" description="Helical" evidence="6">
    <location>
        <begin position="69"/>
        <end position="86"/>
    </location>
</feature>
<feature type="transmembrane region" description="Helical" evidence="6">
    <location>
        <begin position="215"/>
        <end position="246"/>
    </location>
</feature>
<dbReference type="InterPro" id="IPR018820">
    <property type="entry name" value="BRE4-related_DUF2421"/>
</dbReference>
<accession>A0A5N5QP78</accession>
<keyword evidence="2 6" id="KW-0812">Transmembrane</keyword>
<evidence type="ECO:0000313" key="11">
    <source>
        <dbReference type="Proteomes" id="UP000383932"/>
    </source>
</evidence>
<keyword evidence="3 6" id="KW-1133">Transmembrane helix</keyword>
<dbReference type="AlphaFoldDB" id="A0A5N5QP78"/>
<dbReference type="InterPro" id="IPR018823">
    <property type="entry name" value="ArAE_2_N"/>
</dbReference>
<dbReference type="OrthoDB" id="2274698at2759"/>
<dbReference type="Pfam" id="PF10337">
    <property type="entry name" value="ArAE_2_N"/>
    <property type="match status" value="1"/>
</dbReference>
<reference evidence="10 11" key="1">
    <citation type="journal article" date="2019" name="Fungal Biol. Biotechnol.">
        <title>Draft genome sequence of fastidious pathogen Ceratobasidium theobromae, which causes vascular-streak dieback in Theobroma cacao.</title>
        <authorList>
            <person name="Ali S.S."/>
            <person name="Asman A."/>
            <person name="Shao J."/>
            <person name="Firmansyah A.P."/>
            <person name="Susilo A.W."/>
            <person name="Rosmana A."/>
            <person name="McMahon P."/>
            <person name="Junaid M."/>
            <person name="Guest D."/>
            <person name="Kheng T.Y."/>
            <person name="Meinhardt L.W."/>
            <person name="Bailey B.A."/>
        </authorList>
    </citation>
    <scope>NUCLEOTIDE SEQUENCE [LARGE SCALE GENOMIC DNA]</scope>
    <source>
        <strain evidence="10 11">CT2</strain>
    </source>
</reference>
<evidence type="ECO:0000256" key="1">
    <source>
        <dbReference type="ARBA" id="ARBA00004141"/>
    </source>
</evidence>
<feature type="region of interest" description="Disordered" evidence="5">
    <location>
        <begin position="1"/>
        <end position="45"/>
    </location>
</feature>
<proteinExistence type="predicted"/>
<comment type="caution">
    <text evidence="10">The sequence shown here is derived from an EMBL/GenBank/DDBJ whole genome shotgun (WGS) entry which is preliminary data.</text>
</comment>
<feature type="domain" description="DUF2421" evidence="7">
    <location>
        <begin position="796"/>
        <end position="1048"/>
    </location>
</feature>
<dbReference type="Pfam" id="PF13515">
    <property type="entry name" value="FUSC_2"/>
    <property type="match status" value="1"/>
</dbReference>
<keyword evidence="11" id="KW-1185">Reference proteome</keyword>
<dbReference type="PANTHER" id="PTHR37994:SF3">
    <property type="entry name" value="ER TRANSPORTER 6TM N-TERMINAL DOMAIN-CONTAINING PROTEIN"/>
    <property type="match status" value="1"/>
</dbReference>
<feature type="domain" description="Integral membrane bound transporter" evidence="9">
    <location>
        <begin position="658"/>
        <end position="790"/>
    </location>
</feature>
<keyword evidence="4 6" id="KW-0472">Membrane</keyword>
<feature type="compositionally biased region" description="Polar residues" evidence="5">
    <location>
        <begin position="8"/>
        <end position="24"/>
    </location>
</feature>
<feature type="transmembrane region" description="Helical" evidence="6">
    <location>
        <begin position="741"/>
        <end position="757"/>
    </location>
</feature>
<evidence type="ECO:0000313" key="10">
    <source>
        <dbReference type="EMBL" id="KAB5593331.1"/>
    </source>
</evidence>
<sequence length="1071" mass="118760">MKPPRGGSSINNGTPAAEMSTSTKRPPPRRVRLDLNNSSETTARHTPQPMAMIPEWVSKAASNKRSWKLLIRCWVATWVCFILILPNKTLAAMGNAAFFSAIASFIAPPAMPLQIYFFAMLTLMIGCLLGWAWGCAGMAAALSARDQLLLRSTLVSTQQAAANQANPDAYFQKAIFRGDFLDTRSTVVFGVFLGIGVFALALLRVKSPKLTLASIFGTIFLDVICTFLVSSSIYIAVGIATIVLIFPETLSHEWLESYAGVLDLVKNLVDLQEKVLTDSPRELDARAEDGTLSKVNALQAGIHGAFQAFSAKTPMLNLEFSYGRWSATDVQALELPLRGLLTHTRGISSFTSHYSHHLCTRADSLPPSTAVSTTSLTNDTEDIKHSAKSSKRNLALRVQDTHRLIHIRGHVTALEVAQHTHITEMIPIVYSATADLRKALSNALGNMSTAIRNVNDRRYRAVQPEPLDNLRAARDALRKSLEAYKESGRIAIVQPLADAVDAASGKLLDEHGRPTVSFRPLFICFVLESNLCWTAEATLSLMNQLVELMEERKRNRLWAPTGLRKIGNLLRRGEGTAPIQGDSSMIPEPDKDDEYTRVYRRDPDARPPNGFIQKSTHAIWSLWNFFRTKEAVFAIKYTIVTIALWLPQVIRSSAEFTYNEKGLWAMIMAQFGLSMYMSDQIGQFVARITGTVGGGVLGMLIWYIGSGRGTGNPYGIAAAFGVFAVPMIFGRLFWTQRMIEWMMLCVTAVLVAGYSWIDTHMASQGNPGYGWQIFWRRVVLVLVGFAASFIMMLLPPQSGRKALRLANATIVSEISQIYGILISSWLTVEEETEENRANGKEGPDSENKPVNYSYEKWKPAFRAKLMTVAGALAAQKMQMATVKWEGNIRGGWPAEHYEKLLEIQTAMVSDLIQLAGSLSVLSPKWRNRLLHKTAFLNPNLISDVMAIFGIVSMSLETGHPVNDVLPSNLLDRAVYHDEQSRMFSEKFKQGDHIDGAEVAESTPTTDEYLTGQKLMSMEYSTYATGVAAAFHLLHGLDQIHIIAKELCGVIPLEGYSRWREEHELKQLGRSV</sequence>
<dbReference type="Proteomes" id="UP000383932">
    <property type="component" value="Unassembled WGS sequence"/>
</dbReference>
<comment type="subcellular location">
    <subcellularLocation>
        <location evidence="1">Membrane</location>
        <topology evidence="1">Multi-pass membrane protein</topology>
    </subcellularLocation>
</comment>
<evidence type="ECO:0000259" key="7">
    <source>
        <dbReference type="Pfam" id="PF10334"/>
    </source>
</evidence>
<dbReference type="InterPro" id="IPR049453">
    <property type="entry name" value="Memb_transporter_dom"/>
</dbReference>
<evidence type="ECO:0000256" key="3">
    <source>
        <dbReference type="ARBA" id="ARBA00022989"/>
    </source>
</evidence>
<dbReference type="GO" id="GO:0016020">
    <property type="term" value="C:membrane"/>
    <property type="evidence" value="ECO:0007669"/>
    <property type="project" value="UniProtKB-SubCell"/>
</dbReference>
<protein>
    <submittedName>
        <fullName evidence="10">Uncharacterized protein</fullName>
    </submittedName>
</protein>
<evidence type="ECO:0000256" key="2">
    <source>
        <dbReference type="ARBA" id="ARBA00022692"/>
    </source>
</evidence>
<dbReference type="PANTHER" id="PTHR37994">
    <property type="entry name" value="ARAE_2_N DOMAIN-CONTAINING PROTEIN-RELATED"/>
    <property type="match status" value="1"/>
</dbReference>
<feature type="transmembrane region" description="Helical" evidence="6">
    <location>
        <begin position="777"/>
        <end position="794"/>
    </location>
</feature>
<feature type="transmembrane region" description="Helical" evidence="6">
    <location>
        <begin position="186"/>
        <end position="203"/>
    </location>
</feature>
<organism evidence="10 11">
    <name type="scientific">Ceratobasidium theobromae</name>
    <dbReference type="NCBI Taxonomy" id="1582974"/>
    <lineage>
        <taxon>Eukaryota</taxon>
        <taxon>Fungi</taxon>
        <taxon>Dikarya</taxon>
        <taxon>Basidiomycota</taxon>
        <taxon>Agaricomycotina</taxon>
        <taxon>Agaricomycetes</taxon>
        <taxon>Cantharellales</taxon>
        <taxon>Ceratobasidiaceae</taxon>
        <taxon>Ceratobasidium</taxon>
    </lineage>
</organism>